<dbReference type="PANTHER" id="PTHR24161">
    <property type="entry name" value="ANK_REP_REGION DOMAIN-CONTAINING PROTEIN-RELATED"/>
    <property type="match status" value="1"/>
</dbReference>
<dbReference type="PROSITE" id="PS50297">
    <property type="entry name" value="ANK_REP_REGION"/>
    <property type="match status" value="2"/>
</dbReference>
<dbReference type="Pfam" id="PF12796">
    <property type="entry name" value="Ank_2"/>
    <property type="match status" value="1"/>
</dbReference>
<keyword evidence="2 3" id="KW-0040">ANK repeat</keyword>
<name>A0AAD2DA22_EUPCR</name>
<gene>
    <name evidence="5" type="ORF">ECRASSUSDP1_LOCUS26598</name>
</gene>
<feature type="repeat" description="ANK" evidence="3">
    <location>
        <begin position="613"/>
        <end position="645"/>
    </location>
</feature>
<dbReference type="PROSITE" id="PS50088">
    <property type="entry name" value="ANK_REPEAT"/>
    <property type="match status" value="2"/>
</dbReference>
<protein>
    <submittedName>
        <fullName evidence="5">Uncharacterized protein</fullName>
    </submittedName>
</protein>
<accession>A0AAD2DA22</accession>
<organism evidence="5 6">
    <name type="scientific">Euplotes crassus</name>
    <dbReference type="NCBI Taxonomy" id="5936"/>
    <lineage>
        <taxon>Eukaryota</taxon>
        <taxon>Sar</taxon>
        <taxon>Alveolata</taxon>
        <taxon>Ciliophora</taxon>
        <taxon>Intramacronucleata</taxon>
        <taxon>Spirotrichea</taxon>
        <taxon>Hypotrichia</taxon>
        <taxon>Euplotida</taxon>
        <taxon>Euplotidae</taxon>
        <taxon>Moneuplotes</taxon>
    </lineage>
</organism>
<evidence type="ECO:0000313" key="5">
    <source>
        <dbReference type="EMBL" id="CAI2385056.1"/>
    </source>
</evidence>
<dbReference type="InterPro" id="IPR036770">
    <property type="entry name" value="Ankyrin_rpt-contain_sf"/>
</dbReference>
<keyword evidence="1" id="KW-0677">Repeat</keyword>
<feature type="region of interest" description="Disordered" evidence="4">
    <location>
        <begin position="137"/>
        <end position="161"/>
    </location>
</feature>
<evidence type="ECO:0000256" key="2">
    <source>
        <dbReference type="ARBA" id="ARBA00023043"/>
    </source>
</evidence>
<feature type="repeat" description="ANK" evidence="3">
    <location>
        <begin position="646"/>
        <end position="678"/>
    </location>
</feature>
<comment type="caution">
    <text evidence="5">The sequence shown here is derived from an EMBL/GenBank/DDBJ whole genome shotgun (WGS) entry which is preliminary data.</text>
</comment>
<evidence type="ECO:0000313" key="6">
    <source>
        <dbReference type="Proteomes" id="UP001295684"/>
    </source>
</evidence>
<keyword evidence="6" id="KW-1185">Reference proteome</keyword>
<dbReference type="PANTHER" id="PTHR24161:SF85">
    <property type="entry name" value="PALMITOYLTRANSFERASE HIP14"/>
    <property type="match status" value="1"/>
</dbReference>
<dbReference type="SUPFAM" id="SSF48403">
    <property type="entry name" value="Ankyrin repeat"/>
    <property type="match status" value="1"/>
</dbReference>
<feature type="compositionally biased region" description="Basic residues" evidence="4">
    <location>
        <begin position="143"/>
        <end position="156"/>
    </location>
</feature>
<dbReference type="AlphaFoldDB" id="A0AAD2DA22"/>
<dbReference type="Proteomes" id="UP001295684">
    <property type="component" value="Unassembled WGS sequence"/>
</dbReference>
<feature type="region of interest" description="Disordered" evidence="4">
    <location>
        <begin position="305"/>
        <end position="329"/>
    </location>
</feature>
<dbReference type="InterPro" id="IPR002110">
    <property type="entry name" value="Ankyrin_rpt"/>
</dbReference>
<evidence type="ECO:0000256" key="4">
    <source>
        <dbReference type="SAM" id="MobiDB-lite"/>
    </source>
</evidence>
<reference evidence="5" key="1">
    <citation type="submission" date="2023-07" db="EMBL/GenBank/DDBJ databases">
        <authorList>
            <consortium name="AG Swart"/>
            <person name="Singh M."/>
            <person name="Singh A."/>
            <person name="Seah K."/>
            <person name="Emmerich C."/>
        </authorList>
    </citation>
    <scope>NUCLEOTIDE SEQUENCE</scope>
    <source>
        <strain evidence="5">DP1</strain>
    </source>
</reference>
<dbReference type="SMART" id="SM00248">
    <property type="entry name" value="ANK"/>
    <property type="match status" value="3"/>
</dbReference>
<dbReference type="Gene3D" id="1.25.40.20">
    <property type="entry name" value="Ankyrin repeat-containing domain"/>
    <property type="match status" value="1"/>
</dbReference>
<proteinExistence type="predicted"/>
<evidence type="ECO:0000256" key="3">
    <source>
        <dbReference type="PROSITE-ProRule" id="PRU00023"/>
    </source>
</evidence>
<evidence type="ECO:0000256" key="1">
    <source>
        <dbReference type="ARBA" id="ARBA00022737"/>
    </source>
</evidence>
<dbReference type="EMBL" id="CAMPGE010027423">
    <property type="protein sequence ID" value="CAI2385056.1"/>
    <property type="molecule type" value="Genomic_DNA"/>
</dbReference>
<sequence length="738" mass="86057">MKQKIIQDMKINVTHNMFLNKRLKSISSSQPQLLGDFTLTKQAYDANKFYRSSKDPKKLGKRTVISLQKAKNSARCVQTAYKNLKYERSCSEFKPLEKLKKINMGKISKQTPKKKIRKESIDNNLIGAENKLLKFYDKVSQSSKRRPKTTSNRKKRNSELGDRIKEALVEQSKAKHKNEFFTKKNIDPANFCFFENTTNNVRSQTSHGAARRKKRNDLLKQNTNHIKVSKYLIEKPASPERMFKYNMSKTEMNVINMGKKPKSKPVTMTSQESPHKEFLKRYKMLMTEHSLKDLRSRRLIQSSRELKRSLKYQSKEVSEKKKKGTDTKKLTVRSRDSTINLLMTTCNAFNQNIKQYREMKDDRNHETEKEKISKIIQDEEKCLNIEYLREEVKKKELEEMELNYKTNQPPIINTDLFKISTGPVQIKLGGNEDQEELSKMMLINNKPRVEGKVTYDEPMVIHNYDSMSRKKFSVPKSMADSMPRKNLDLQKMTVKKLIAENIIGSLKKESKVELRILQKEQELKRKMEEEEIKQKVLKRKMKNFCTQLIVCSNILKKLNLSAEDLMRKNVFPNVPFFRKDSAKLIRAAKSNDLEQLEEILMKNKFTVYDYDTSHQTALHWAAKRNYAEVCKMLIEYGAIVDCRDLGNRTPLLLAAKMDNVKCVKLLLAHGANPISRTFLGHTPLKAAASNRTLSYLKKGYLVMLANKFIDKSERKDVWKREALAYFVNDNESGIPFLM</sequence>